<evidence type="ECO:0000313" key="2">
    <source>
        <dbReference type="EMBL" id="KAJ1126369.1"/>
    </source>
</evidence>
<reference evidence="2" key="1">
    <citation type="journal article" date="2022" name="bioRxiv">
        <title>Sequencing and chromosome-scale assembly of the giantPleurodeles waltlgenome.</title>
        <authorList>
            <person name="Brown T."/>
            <person name="Elewa A."/>
            <person name="Iarovenko S."/>
            <person name="Subramanian E."/>
            <person name="Araus A.J."/>
            <person name="Petzold A."/>
            <person name="Susuki M."/>
            <person name="Suzuki K.-i.T."/>
            <person name="Hayashi T."/>
            <person name="Toyoda A."/>
            <person name="Oliveira C."/>
            <person name="Osipova E."/>
            <person name="Leigh N.D."/>
            <person name="Simon A."/>
            <person name="Yun M.H."/>
        </authorList>
    </citation>
    <scope>NUCLEOTIDE SEQUENCE</scope>
    <source>
        <strain evidence="2">20211129_DDA</strain>
        <tissue evidence="2">Liver</tissue>
    </source>
</reference>
<name>A0AAV7PGR2_PLEWA</name>
<evidence type="ECO:0000256" key="1">
    <source>
        <dbReference type="SAM" id="MobiDB-lite"/>
    </source>
</evidence>
<keyword evidence="3" id="KW-1185">Reference proteome</keyword>
<dbReference type="AlphaFoldDB" id="A0AAV7PGR2"/>
<dbReference type="EMBL" id="JANPWB010000011">
    <property type="protein sequence ID" value="KAJ1126369.1"/>
    <property type="molecule type" value="Genomic_DNA"/>
</dbReference>
<dbReference type="Proteomes" id="UP001066276">
    <property type="component" value="Chromosome 7"/>
</dbReference>
<sequence>MEPRRLTKTSASRGRPLPDAHLPTRGAMPHSAEKRALAAANGGGEKKVAERLSPCSRAARAVRPHESTQ</sequence>
<organism evidence="2 3">
    <name type="scientific">Pleurodeles waltl</name>
    <name type="common">Iberian ribbed newt</name>
    <dbReference type="NCBI Taxonomy" id="8319"/>
    <lineage>
        <taxon>Eukaryota</taxon>
        <taxon>Metazoa</taxon>
        <taxon>Chordata</taxon>
        <taxon>Craniata</taxon>
        <taxon>Vertebrata</taxon>
        <taxon>Euteleostomi</taxon>
        <taxon>Amphibia</taxon>
        <taxon>Batrachia</taxon>
        <taxon>Caudata</taxon>
        <taxon>Salamandroidea</taxon>
        <taxon>Salamandridae</taxon>
        <taxon>Pleurodelinae</taxon>
        <taxon>Pleurodeles</taxon>
    </lineage>
</organism>
<protein>
    <submittedName>
        <fullName evidence="2">Uncharacterized protein</fullName>
    </submittedName>
</protein>
<gene>
    <name evidence="2" type="ORF">NDU88_004777</name>
</gene>
<accession>A0AAV7PGR2</accession>
<proteinExistence type="predicted"/>
<evidence type="ECO:0000313" key="3">
    <source>
        <dbReference type="Proteomes" id="UP001066276"/>
    </source>
</evidence>
<comment type="caution">
    <text evidence="2">The sequence shown here is derived from an EMBL/GenBank/DDBJ whole genome shotgun (WGS) entry which is preliminary data.</text>
</comment>
<feature type="region of interest" description="Disordered" evidence="1">
    <location>
        <begin position="1"/>
        <end position="69"/>
    </location>
</feature>